<keyword evidence="2 4" id="KW-0808">Transferase</keyword>
<dbReference type="PANTHER" id="PTHR22916:SF51">
    <property type="entry name" value="GLYCOSYLTRANSFERASE EPSH-RELATED"/>
    <property type="match status" value="1"/>
</dbReference>
<dbReference type="RefSeq" id="WP_005976464.1">
    <property type="nucleotide sequence ID" value="NZ_CABKNW010000001.1"/>
</dbReference>
<dbReference type="EC" id="2.4.1.212" evidence="4"/>
<dbReference type="PANTHER" id="PTHR22916">
    <property type="entry name" value="GLYCOSYLTRANSFERASE"/>
    <property type="match status" value="1"/>
</dbReference>
<name>A0AAX2J8F7_9FUSO</name>
<accession>A0AAX2J8F7</accession>
<dbReference type="InterPro" id="IPR029044">
    <property type="entry name" value="Nucleotide-diphossugar_trans"/>
</dbReference>
<dbReference type="InterPro" id="IPR001173">
    <property type="entry name" value="Glyco_trans_2-like"/>
</dbReference>
<feature type="domain" description="Glycosyltransferase 2-like" evidence="3">
    <location>
        <begin position="4"/>
        <end position="131"/>
    </location>
</feature>
<protein>
    <submittedName>
        <fullName evidence="4">Hyaluronan synthase</fullName>
        <ecNumber evidence="4">2.4.1.212</ecNumber>
    </submittedName>
</protein>
<dbReference type="EMBL" id="LS483487">
    <property type="protein sequence ID" value="SQJ00556.1"/>
    <property type="molecule type" value="Genomic_DNA"/>
</dbReference>
<dbReference type="Gene3D" id="3.90.550.10">
    <property type="entry name" value="Spore Coat Polysaccharide Biosynthesis Protein SpsA, Chain A"/>
    <property type="match status" value="1"/>
</dbReference>
<gene>
    <name evidence="4" type="primary">hyaD_1</name>
    <name evidence="4" type="ORF">NCTC12112_00843</name>
</gene>
<evidence type="ECO:0000259" key="3">
    <source>
        <dbReference type="Pfam" id="PF00535"/>
    </source>
</evidence>
<sequence length="329" mass="38789">MELSIIVPIYNVEDYLEECLESLYNIKNIELEIILVNDGSKDNSFKIMEKFKDMYPEKTVLINKENGGLSSARNAGMKAAVGEYISFIDSDDFIDVDEFERFFKEGQKDKLDVIVGNMRYYTPEKTGDPLFRSDMIKNSGILKGVDFFWELFQKPKCFREEVVDDIYRREFLLKNDIWFNKNIVHEDSEFTPLVYLKADKVRYIDRAFYFYRQRTGSIMNKVSEKSIVSLESICERFFDEYKKLDSVKGREVLSALILSFYSVVVYKRYNGAGDWKRVHKRYKELYSALKNSKKVEPEEFLLSFSVFIPNTLRKILGKQITNVQKIPKF</sequence>
<dbReference type="Pfam" id="PF00535">
    <property type="entry name" value="Glycos_transf_2"/>
    <property type="match status" value="1"/>
</dbReference>
<evidence type="ECO:0000256" key="1">
    <source>
        <dbReference type="ARBA" id="ARBA00022676"/>
    </source>
</evidence>
<dbReference type="SUPFAM" id="SSF53448">
    <property type="entry name" value="Nucleotide-diphospho-sugar transferases"/>
    <property type="match status" value="1"/>
</dbReference>
<dbReference type="KEGG" id="ful:C4N20_11430"/>
<evidence type="ECO:0000256" key="2">
    <source>
        <dbReference type="ARBA" id="ARBA00022679"/>
    </source>
</evidence>
<dbReference type="GeneID" id="78455425"/>
<evidence type="ECO:0000313" key="5">
    <source>
        <dbReference type="Proteomes" id="UP000249008"/>
    </source>
</evidence>
<dbReference type="GO" id="GO:0050501">
    <property type="term" value="F:hyaluronan synthase activity"/>
    <property type="evidence" value="ECO:0007669"/>
    <property type="project" value="UniProtKB-EC"/>
</dbReference>
<reference evidence="4 5" key="1">
    <citation type="submission" date="2018-06" db="EMBL/GenBank/DDBJ databases">
        <authorList>
            <consortium name="Pathogen Informatics"/>
            <person name="Doyle S."/>
        </authorList>
    </citation>
    <scope>NUCLEOTIDE SEQUENCE [LARGE SCALE GENOMIC DNA]</scope>
    <source>
        <strain evidence="4 5">NCTC12112</strain>
    </source>
</reference>
<evidence type="ECO:0000313" key="4">
    <source>
        <dbReference type="EMBL" id="SQJ00556.1"/>
    </source>
</evidence>
<dbReference type="CDD" id="cd00761">
    <property type="entry name" value="Glyco_tranf_GTA_type"/>
    <property type="match status" value="1"/>
</dbReference>
<keyword evidence="1 4" id="KW-0328">Glycosyltransferase</keyword>
<organism evidence="4 5">
    <name type="scientific">Fusobacterium ulcerans</name>
    <dbReference type="NCBI Taxonomy" id="861"/>
    <lineage>
        <taxon>Bacteria</taxon>
        <taxon>Fusobacteriati</taxon>
        <taxon>Fusobacteriota</taxon>
        <taxon>Fusobacteriia</taxon>
        <taxon>Fusobacteriales</taxon>
        <taxon>Fusobacteriaceae</taxon>
        <taxon>Fusobacterium</taxon>
    </lineage>
</organism>
<dbReference type="AlphaFoldDB" id="A0AAX2J8F7"/>
<dbReference type="Proteomes" id="UP000249008">
    <property type="component" value="Chromosome 1"/>
</dbReference>
<proteinExistence type="predicted"/>